<organism evidence="4 5">
    <name type="scientific">Mesobacillus persicus</name>
    <dbReference type="NCBI Taxonomy" id="930146"/>
    <lineage>
        <taxon>Bacteria</taxon>
        <taxon>Bacillati</taxon>
        <taxon>Bacillota</taxon>
        <taxon>Bacilli</taxon>
        <taxon>Bacillales</taxon>
        <taxon>Bacillaceae</taxon>
        <taxon>Mesobacillus</taxon>
    </lineage>
</organism>
<evidence type="ECO:0000256" key="1">
    <source>
        <dbReference type="ARBA" id="ARBA00022825"/>
    </source>
</evidence>
<proteinExistence type="predicted"/>
<evidence type="ECO:0000256" key="2">
    <source>
        <dbReference type="SAM" id="MobiDB-lite"/>
    </source>
</evidence>
<evidence type="ECO:0000313" key="4">
    <source>
        <dbReference type="EMBL" id="SEM12586.1"/>
    </source>
</evidence>
<keyword evidence="3" id="KW-0812">Transmembrane</keyword>
<dbReference type="InterPro" id="IPR001940">
    <property type="entry name" value="Peptidase_S1C"/>
</dbReference>
<dbReference type="PANTHER" id="PTHR22939:SF129">
    <property type="entry name" value="SERINE PROTEASE HTRA2, MITOCHONDRIAL"/>
    <property type="match status" value="1"/>
</dbReference>
<dbReference type="GO" id="GO:0004252">
    <property type="term" value="F:serine-type endopeptidase activity"/>
    <property type="evidence" value="ECO:0007669"/>
    <property type="project" value="InterPro"/>
</dbReference>
<keyword evidence="5" id="KW-1185">Reference proteome</keyword>
<dbReference type="PRINTS" id="PR00834">
    <property type="entry name" value="PROTEASES2C"/>
</dbReference>
<keyword evidence="3" id="KW-0472">Membrane</keyword>
<feature type="transmembrane region" description="Helical" evidence="3">
    <location>
        <begin position="44"/>
        <end position="66"/>
    </location>
</feature>
<keyword evidence="1" id="KW-0378">Hydrolase</keyword>
<name>A0A1H7VTN4_9BACI</name>
<sequence length="271" mass="30275">MNNEFNKTTEEQPETNEGWEAFYLNEQDEEWEKEKKRRKKRKSFILKLISVLLVFSLLISGLQIWFNLFNIPAIQFLKASNELSQNHVVQEHKKSVVTIEWDRTKGTGFNIHQAGLIVTNEHVVEGTGRVKVHFQGGSSYTGEVIAKSKELDLALVDIDGNNLPVLPLNLEKDWEASEGENIIFIGNPLAFTQIANEGTVAGPILLQDWKVPVMMIDAPVYKGNSGSPVINQSGEVIGIIFATISSPESNKRVGVAIPAIYLEEILQTGME</sequence>
<dbReference type="AlphaFoldDB" id="A0A1H7VTN4"/>
<dbReference type="InterPro" id="IPR009003">
    <property type="entry name" value="Peptidase_S1_PA"/>
</dbReference>
<feature type="region of interest" description="Disordered" evidence="2">
    <location>
        <begin position="1"/>
        <end position="20"/>
    </location>
</feature>
<dbReference type="Proteomes" id="UP000198553">
    <property type="component" value="Unassembled WGS sequence"/>
</dbReference>
<dbReference type="OrthoDB" id="9766361at2"/>
<dbReference type="RefSeq" id="WP_090740126.1">
    <property type="nucleotide sequence ID" value="NZ_FOBW01000001.1"/>
</dbReference>
<dbReference type="STRING" id="930146.SAMN05192533_101111"/>
<keyword evidence="1" id="KW-0720">Serine protease</keyword>
<evidence type="ECO:0000313" key="5">
    <source>
        <dbReference type="Proteomes" id="UP000198553"/>
    </source>
</evidence>
<keyword evidence="3" id="KW-1133">Transmembrane helix</keyword>
<reference evidence="5" key="1">
    <citation type="submission" date="2016-10" db="EMBL/GenBank/DDBJ databases">
        <authorList>
            <person name="Varghese N."/>
            <person name="Submissions S."/>
        </authorList>
    </citation>
    <scope>NUCLEOTIDE SEQUENCE [LARGE SCALE GENOMIC DNA]</scope>
    <source>
        <strain evidence="5">B48,IBRC-M 10115,DSM 25386,CECT 8001</strain>
    </source>
</reference>
<accession>A0A1H7VTN4</accession>
<protein>
    <submittedName>
        <fullName evidence="4">Trypsin-like peptidase domain-containing protein</fullName>
    </submittedName>
</protein>
<dbReference type="PANTHER" id="PTHR22939">
    <property type="entry name" value="SERINE PROTEASE FAMILY S1C HTRA-RELATED"/>
    <property type="match status" value="1"/>
</dbReference>
<dbReference type="Pfam" id="PF13365">
    <property type="entry name" value="Trypsin_2"/>
    <property type="match status" value="1"/>
</dbReference>
<dbReference type="GO" id="GO:0006508">
    <property type="term" value="P:proteolysis"/>
    <property type="evidence" value="ECO:0007669"/>
    <property type="project" value="InterPro"/>
</dbReference>
<dbReference type="EMBL" id="FOBW01000001">
    <property type="protein sequence ID" value="SEM12586.1"/>
    <property type="molecule type" value="Genomic_DNA"/>
</dbReference>
<dbReference type="Gene3D" id="2.40.10.10">
    <property type="entry name" value="Trypsin-like serine proteases"/>
    <property type="match status" value="2"/>
</dbReference>
<evidence type="ECO:0000256" key="3">
    <source>
        <dbReference type="SAM" id="Phobius"/>
    </source>
</evidence>
<dbReference type="InterPro" id="IPR043504">
    <property type="entry name" value="Peptidase_S1_PA_chymotrypsin"/>
</dbReference>
<gene>
    <name evidence="4" type="ORF">SAMN05192533_101111</name>
</gene>
<keyword evidence="1" id="KW-0645">Protease</keyword>
<dbReference type="SUPFAM" id="SSF50494">
    <property type="entry name" value="Trypsin-like serine proteases"/>
    <property type="match status" value="1"/>
</dbReference>